<protein>
    <submittedName>
        <fullName evidence="2">Uncharacterized protein</fullName>
    </submittedName>
</protein>
<dbReference type="AlphaFoldDB" id="A0A6I6GJH2"/>
<keyword evidence="1" id="KW-0812">Transmembrane</keyword>
<reference evidence="2 3" key="1">
    <citation type="submission" date="2019-11" db="EMBL/GenBank/DDBJ databases">
        <authorList>
            <person name="Im W.T."/>
        </authorList>
    </citation>
    <scope>NUCLEOTIDE SEQUENCE [LARGE SCALE GENOMIC DNA]</scope>
    <source>
        <strain evidence="2 3">SB-02</strain>
    </source>
</reference>
<organism evidence="2 3">
    <name type="scientific">Phnomibacter ginsenosidimutans</name>
    <dbReference type="NCBI Taxonomy" id="2676868"/>
    <lineage>
        <taxon>Bacteria</taxon>
        <taxon>Pseudomonadati</taxon>
        <taxon>Bacteroidota</taxon>
        <taxon>Chitinophagia</taxon>
        <taxon>Chitinophagales</taxon>
        <taxon>Chitinophagaceae</taxon>
        <taxon>Phnomibacter</taxon>
    </lineage>
</organism>
<dbReference type="KEGG" id="fls:GLV81_11050"/>
<keyword evidence="3" id="KW-1185">Reference proteome</keyword>
<gene>
    <name evidence="2" type="ORF">GLV81_11050</name>
</gene>
<sequence>MTLWDDLMQNFWKDGTREWHKGKIISSIVVVLALIVFAFYNSRRLKANAADRKANLKYTIGVTGKTHHNIKSSQPTVEFTYNVGMTEYSGNEMIAAKFEKSVVANGGRYYVEFSSKNPNNSKLLLDYPVPDTVTNTQEEGWTYMPGYNNKR</sequence>
<dbReference type="EMBL" id="CP046566">
    <property type="protein sequence ID" value="QGW28565.1"/>
    <property type="molecule type" value="Genomic_DNA"/>
</dbReference>
<name>A0A6I6GJH2_9BACT</name>
<keyword evidence="1" id="KW-0472">Membrane</keyword>
<evidence type="ECO:0000313" key="3">
    <source>
        <dbReference type="Proteomes" id="UP000426027"/>
    </source>
</evidence>
<accession>A0A6I6GJH2</accession>
<keyword evidence="1" id="KW-1133">Transmembrane helix</keyword>
<evidence type="ECO:0000256" key="1">
    <source>
        <dbReference type="SAM" id="Phobius"/>
    </source>
</evidence>
<proteinExistence type="predicted"/>
<dbReference type="Proteomes" id="UP000426027">
    <property type="component" value="Chromosome"/>
</dbReference>
<feature type="transmembrane region" description="Helical" evidence="1">
    <location>
        <begin position="20"/>
        <end position="40"/>
    </location>
</feature>
<evidence type="ECO:0000313" key="2">
    <source>
        <dbReference type="EMBL" id="QGW28565.1"/>
    </source>
</evidence>
<dbReference type="RefSeq" id="WP_157478918.1">
    <property type="nucleotide sequence ID" value="NZ_CP046566.1"/>
</dbReference>